<dbReference type="InterPro" id="IPR036010">
    <property type="entry name" value="2Fe-2S_ferredoxin-like_sf"/>
</dbReference>
<evidence type="ECO:0000256" key="1">
    <source>
        <dbReference type="ARBA" id="ARBA00001917"/>
    </source>
</evidence>
<comment type="caution">
    <text evidence="11">The sequence shown here is derived from an EMBL/GenBank/DDBJ whole genome shotgun (WGS) entry which is preliminary data.</text>
</comment>
<gene>
    <name evidence="11" type="ORF">WT56_00765</name>
</gene>
<evidence type="ECO:0000259" key="9">
    <source>
        <dbReference type="PROSITE" id="PS51085"/>
    </source>
</evidence>
<dbReference type="Pfam" id="PF22290">
    <property type="entry name" value="DmmA-like_N"/>
    <property type="match status" value="1"/>
</dbReference>
<comment type="cofactor">
    <cofactor evidence="1">
        <name>FMN</name>
        <dbReference type="ChEBI" id="CHEBI:58210"/>
    </cofactor>
</comment>
<evidence type="ECO:0000256" key="7">
    <source>
        <dbReference type="ARBA" id="ARBA00023004"/>
    </source>
</evidence>
<keyword evidence="2" id="KW-0285">Flavoprotein</keyword>
<protein>
    <submittedName>
        <fullName evidence="11">Vanillate O-demethylase oxidoreductase</fullName>
    </submittedName>
</protein>
<dbReference type="Proteomes" id="UP000062912">
    <property type="component" value="Unassembled WGS sequence"/>
</dbReference>
<accession>A0A132ED90</accession>
<dbReference type="GO" id="GO:0008168">
    <property type="term" value="F:methyltransferase activity"/>
    <property type="evidence" value="ECO:0007669"/>
    <property type="project" value="UniProtKB-KW"/>
</dbReference>
<dbReference type="SUPFAM" id="SSF52343">
    <property type="entry name" value="Ferredoxin reductase-like, C-terminal NADP-linked domain"/>
    <property type="match status" value="1"/>
</dbReference>
<dbReference type="InterPro" id="IPR001041">
    <property type="entry name" value="2Fe-2S_ferredoxin-type"/>
</dbReference>
<evidence type="ECO:0000256" key="8">
    <source>
        <dbReference type="ARBA" id="ARBA00023014"/>
    </source>
</evidence>
<reference evidence="11 12" key="1">
    <citation type="submission" date="2015-11" db="EMBL/GenBank/DDBJ databases">
        <title>Expanding the genomic diversity of Burkholderia species for the development of highly accurate diagnostics.</title>
        <authorList>
            <person name="Sahl J."/>
            <person name="Keim P."/>
            <person name="Wagner D."/>
        </authorList>
    </citation>
    <scope>NUCLEOTIDE SEQUENCE [LARGE SCALE GENOMIC DNA]</scope>
    <source>
        <strain evidence="11 12">MSMB368WGS</strain>
    </source>
</reference>
<dbReference type="Gene3D" id="3.10.20.30">
    <property type="match status" value="1"/>
</dbReference>
<evidence type="ECO:0000313" key="12">
    <source>
        <dbReference type="Proteomes" id="UP000062912"/>
    </source>
</evidence>
<dbReference type="InterPro" id="IPR017938">
    <property type="entry name" value="Riboflavin_synthase-like_b-brl"/>
</dbReference>
<dbReference type="InterPro" id="IPR050415">
    <property type="entry name" value="MRET"/>
</dbReference>
<evidence type="ECO:0000313" key="11">
    <source>
        <dbReference type="EMBL" id="KWF24846.1"/>
    </source>
</evidence>
<dbReference type="InterPro" id="IPR006058">
    <property type="entry name" value="2Fe2S_fd_BS"/>
</dbReference>
<dbReference type="Pfam" id="PF00111">
    <property type="entry name" value="Fer2"/>
    <property type="match status" value="1"/>
</dbReference>
<dbReference type="PROSITE" id="PS00197">
    <property type="entry name" value="2FE2S_FER_1"/>
    <property type="match status" value="1"/>
</dbReference>
<dbReference type="PROSITE" id="PS51085">
    <property type="entry name" value="2FE2S_FER_2"/>
    <property type="match status" value="1"/>
</dbReference>
<dbReference type="PANTHER" id="PTHR47354:SF1">
    <property type="entry name" value="CARNITINE MONOOXYGENASE REDUCTASE SUBUNIT"/>
    <property type="match status" value="1"/>
</dbReference>
<name>A0A132ED90_9BURK</name>
<dbReference type="Gene3D" id="2.40.30.10">
    <property type="entry name" value="Translation factors"/>
    <property type="match status" value="1"/>
</dbReference>
<dbReference type="SUPFAM" id="SSF54292">
    <property type="entry name" value="2Fe-2S ferredoxin-like"/>
    <property type="match status" value="1"/>
</dbReference>
<dbReference type="InterPro" id="IPR017927">
    <property type="entry name" value="FAD-bd_FR_type"/>
</dbReference>
<evidence type="ECO:0000256" key="5">
    <source>
        <dbReference type="ARBA" id="ARBA00022723"/>
    </source>
</evidence>
<dbReference type="PROSITE" id="PS51384">
    <property type="entry name" value="FAD_FR"/>
    <property type="match status" value="1"/>
</dbReference>
<dbReference type="GO" id="GO:0046872">
    <property type="term" value="F:metal ion binding"/>
    <property type="evidence" value="ECO:0007669"/>
    <property type="project" value="UniProtKB-KW"/>
</dbReference>
<dbReference type="GO" id="GO:0051537">
    <property type="term" value="F:2 iron, 2 sulfur cluster binding"/>
    <property type="evidence" value="ECO:0007669"/>
    <property type="project" value="UniProtKB-KW"/>
</dbReference>
<evidence type="ECO:0000256" key="4">
    <source>
        <dbReference type="ARBA" id="ARBA00022714"/>
    </source>
</evidence>
<dbReference type="Gene3D" id="3.40.50.80">
    <property type="entry name" value="Nucleotide-binding domain of ferredoxin-NADP reductase (FNR) module"/>
    <property type="match status" value="1"/>
</dbReference>
<proteinExistence type="predicted"/>
<dbReference type="InterPro" id="IPR054582">
    <property type="entry name" value="DmmA-like_N"/>
</dbReference>
<dbReference type="PRINTS" id="PR00409">
    <property type="entry name" value="PHDIOXRDTASE"/>
</dbReference>
<dbReference type="CDD" id="cd00207">
    <property type="entry name" value="fer2"/>
    <property type="match status" value="1"/>
</dbReference>
<feature type="domain" description="FAD-binding FR-type" evidence="10">
    <location>
        <begin position="5"/>
        <end position="107"/>
    </location>
</feature>
<dbReference type="GO" id="GO:0032259">
    <property type="term" value="P:methylation"/>
    <property type="evidence" value="ECO:0007669"/>
    <property type="project" value="UniProtKB-KW"/>
</dbReference>
<dbReference type="GO" id="GO:0016491">
    <property type="term" value="F:oxidoreductase activity"/>
    <property type="evidence" value="ECO:0007669"/>
    <property type="project" value="UniProtKB-KW"/>
</dbReference>
<dbReference type="InterPro" id="IPR012675">
    <property type="entry name" value="Beta-grasp_dom_sf"/>
</dbReference>
<sequence length="323" mass="34612">MTNEPGGVKVRVATKRDEAVDICSFELVRADGEPLPAFSAGSHIDVAVPGGLTRQYSLCNAPDERHRYLIAVLRDPNSRGGSAALHDRVQVGDELSISVPKNHFPLEGDAAHSLLLAGGIGVTPILSMAERLAATGASFEMHYCARSRTRAAFLARLAGASYAPHVRFHFDDEAEGHKFDIAAWLAQAARDTHLYVCGPTGFIDAGLRTARDAGWPDAQLHAESFGANSRDTVTNERFEVQIASSGRVVVVEQNESVVQALARAGILIDTSCEQGVCGTCITRVLAGEPDHADICLTPDERAANDQFVPCCSRSKSPRLVLDL</sequence>
<keyword evidence="11" id="KW-0808">Transferase</keyword>
<keyword evidence="8" id="KW-0411">Iron-sulfur</keyword>
<dbReference type="SUPFAM" id="SSF63380">
    <property type="entry name" value="Riboflavin synthase domain-like"/>
    <property type="match status" value="1"/>
</dbReference>
<keyword evidence="6" id="KW-0560">Oxidoreductase</keyword>
<dbReference type="RefSeq" id="WP_060244653.1">
    <property type="nucleotide sequence ID" value="NZ_LPJR01000056.1"/>
</dbReference>
<evidence type="ECO:0000256" key="2">
    <source>
        <dbReference type="ARBA" id="ARBA00022630"/>
    </source>
</evidence>
<keyword evidence="11" id="KW-0489">Methyltransferase</keyword>
<keyword evidence="4" id="KW-0001">2Fe-2S</keyword>
<dbReference type="PANTHER" id="PTHR47354">
    <property type="entry name" value="NADH OXIDOREDUCTASE HCR"/>
    <property type="match status" value="1"/>
</dbReference>
<organism evidence="11 12">
    <name type="scientific">Burkholderia pseudomultivorans</name>
    <dbReference type="NCBI Taxonomy" id="1207504"/>
    <lineage>
        <taxon>Bacteria</taxon>
        <taxon>Pseudomonadati</taxon>
        <taxon>Pseudomonadota</taxon>
        <taxon>Betaproteobacteria</taxon>
        <taxon>Burkholderiales</taxon>
        <taxon>Burkholderiaceae</taxon>
        <taxon>Burkholderia</taxon>
        <taxon>Burkholderia cepacia complex</taxon>
    </lineage>
</organism>
<dbReference type="OrthoDB" id="544091at2"/>
<keyword evidence="7" id="KW-0408">Iron</keyword>
<evidence type="ECO:0000259" key="10">
    <source>
        <dbReference type="PROSITE" id="PS51384"/>
    </source>
</evidence>
<dbReference type="CDD" id="cd06185">
    <property type="entry name" value="PDR_like"/>
    <property type="match status" value="1"/>
</dbReference>
<keyword evidence="3" id="KW-0288">FMN</keyword>
<keyword evidence="5" id="KW-0479">Metal-binding</keyword>
<dbReference type="AlphaFoldDB" id="A0A132ED90"/>
<dbReference type="InterPro" id="IPR039261">
    <property type="entry name" value="FNR_nucleotide-bd"/>
</dbReference>
<dbReference type="EMBL" id="LPJR01000056">
    <property type="protein sequence ID" value="KWF24846.1"/>
    <property type="molecule type" value="Genomic_DNA"/>
</dbReference>
<evidence type="ECO:0000256" key="6">
    <source>
        <dbReference type="ARBA" id="ARBA00023002"/>
    </source>
</evidence>
<evidence type="ECO:0000256" key="3">
    <source>
        <dbReference type="ARBA" id="ARBA00022643"/>
    </source>
</evidence>
<feature type="domain" description="2Fe-2S ferredoxin-type" evidence="9">
    <location>
        <begin position="238"/>
        <end position="323"/>
    </location>
</feature>